<dbReference type="Pfam" id="PF00583">
    <property type="entry name" value="Acetyltransf_1"/>
    <property type="match status" value="1"/>
</dbReference>
<evidence type="ECO:0000259" key="1">
    <source>
        <dbReference type="PROSITE" id="PS51186"/>
    </source>
</evidence>
<comment type="caution">
    <text evidence="2">The sequence shown here is derived from an EMBL/GenBank/DDBJ whole genome shotgun (WGS) entry which is preliminary data.</text>
</comment>
<accession>A0A956LWK2</accession>
<dbReference type="PROSITE" id="PS51186">
    <property type="entry name" value="GNAT"/>
    <property type="match status" value="1"/>
</dbReference>
<dbReference type="EMBL" id="JAGQHR010000099">
    <property type="protein sequence ID" value="MCA9727035.1"/>
    <property type="molecule type" value="Genomic_DNA"/>
</dbReference>
<dbReference type="Gene3D" id="3.40.630.30">
    <property type="match status" value="1"/>
</dbReference>
<dbReference type="GO" id="GO:0016747">
    <property type="term" value="F:acyltransferase activity, transferring groups other than amino-acyl groups"/>
    <property type="evidence" value="ECO:0007669"/>
    <property type="project" value="InterPro"/>
</dbReference>
<gene>
    <name evidence="2" type="ORF">KC729_05075</name>
</gene>
<sequence length="299" mass="32640">MANVLIHDLDAASLPQAVAFLEAHLETSLFLLSNLTGFGPRLGPSPNSGNYRWMEEDGRIIAVFCLTRRGNLLLQTGGRDDVGPLVLQACQSEPGSIEGVVGEWVAAESVWNLLTGDIRFRPGMQSKEILYRLFLAEASGHAGGGAIEGNGAVRRLESRDFDQSDRLTRDFLEEEGLPVQVPLDQRRAGFLRQVNAGHAWGAFAGSELVSIAGLNACYRHVGQVGGVYTAPQHRRKGWQSRVMHALLQESRDRLELDTLILFTGETNVGACALYEKLGFARIGHFGLLFGHWQNGPPPA</sequence>
<proteinExistence type="predicted"/>
<dbReference type="Proteomes" id="UP000697710">
    <property type="component" value="Unassembled WGS sequence"/>
</dbReference>
<dbReference type="EC" id="2.3.1.-" evidence="2"/>
<name>A0A956LWK2_UNCEI</name>
<dbReference type="SUPFAM" id="SSF55729">
    <property type="entry name" value="Acyl-CoA N-acyltransferases (Nat)"/>
    <property type="match status" value="1"/>
</dbReference>
<keyword evidence="2" id="KW-0808">Transferase</keyword>
<dbReference type="CDD" id="cd04301">
    <property type="entry name" value="NAT_SF"/>
    <property type="match status" value="1"/>
</dbReference>
<protein>
    <submittedName>
        <fullName evidence="2">GNAT family N-acetyltransferase</fullName>
        <ecNumber evidence="2">2.3.1.-</ecNumber>
    </submittedName>
</protein>
<keyword evidence="2" id="KW-0012">Acyltransferase</keyword>
<evidence type="ECO:0000313" key="2">
    <source>
        <dbReference type="EMBL" id="MCA9727035.1"/>
    </source>
</evidence>
<dbReference type="InterPro" id="IPR000182">
    <property type="entry name" value="GNAT_dom"/>
</dbReference>
<evidence type="ECO:0000313" key="3">
    <source>
        <dbReference type="Proteomes" id="UP000697710"/>
    </source>
</evidence>
<feature type="domain" description="N-acetyltransferase" evidence="1">
    <location>
        <begin position="151"/>
        <end position="299"/>
    </location>
</feature>
<reference evidence="2" key="2">
    <citation type="journal article" date="2021" name="Microbiome">
        <title>Successional dynamics and alternative stable states in a saline activated sludge microbial community over 9 years.</title>
        <authorList>
            <person name="Wang Y."/>
            <person name="Ye J."/>
            <person name="Ju F."/>
            <person name="Liu L."/>
            <person name="Boyd J.A."/>
            <person name="Deng Y."/>
            <person name="Parks D.H."/>
            <person name="Jiang X."/>
            <person name="Yin X."/>
            <person name="Woodcroft B.J."/>
            <person name="Tyson G.W."/>
            <person name="Hugenholtz P."/>
            <person name="Polz M.F."/>
            <person name="Zhang T."/>
        </authorList>
    </citation>
    <scope>NUCLEOTIDE SEQUENCE</scope>
    <source>
        <strain evidence="2">HKST-UBA01</strain>
    </source>
</reference>
<dbReference type="AlphaFoldDB" id="A0A956LWK2"/>
<organism evidence="2 3">
    <name type="scientific">Eiseniibacteriota bacterium</name>
    <dbReference type="NCBI Taxonomy" id="2212470"/>
    <lineage>
        <taxon>Bacteria</taxon>
        <taxon>Candidatus Eiseniibacteriota</taxon>
    </lineage>
</organism>
<dbReference type="InterPro" id="IPR016181">
    <property type="entry name" value="Acyl_CoA_acyltransferase"/>
</dbReference>
<reference evidence="2" key="1">
    <citation type="submission" date="2020-04" db="EMBL/GenBank/DDBJ databases">
        <authorList>
            <person name="Zhang T."/>
        </authorList>
    </citation>
    <scope>NUCLEOTIDE SEQUENCE</scope>
    <source>
        <strain evidence="2">HKST-UBA01</strain>
    </source>
</reference>